<reference evidence="1 2" key="1">
    <citation type="submission" date="2015-01" db="EMBL/GenBank/DDBJ databases">
        <title>Evolution of Trichinella species and genotypes.</title>
        <authorList>
            <person name="Korhonen P.K."/>
            <person name="Edoardo P."/>
            <person name="Giuseppe L.R."/>
            <person name="Gasser R.B."/>
        </authorList>
    </citation>
    <scope>NUCLEOTIDE SEQUENCE [LARGE SCALE GENOMIC DNA]</scope>
    <source>
        <strain evidence="1">ISS3</strain>
    </source>
</reference>
<dbReference type="EMBL" id="JYDH01000189">
    <property type="protein sequence ID" value="KRY28845.1"/>
    <property type="molecule type" value="Genomic_DNA"/>
</dbReference>
<accession>A0A0V1AVW0</accession>
<gene>
    <name evidence="1" type="ORF">T01_14684</name>
</gene>
<evidence type="ECO:0000313" key="1">
    <source>
        <dbReference type="EMBL" id="KRY28845.1"/>
    </source>
</evidence>
<organism evidence="1 2">
    <name type="scientific">Trichinella spiralis</name>
    <name type="common">Trichina worm</name>
    <dbReference type="NCBI Taxonomy" id="6334"/>
    <lineage>
        <taxon>Eukaryota</taxon>
        <taxon>Metazoa</taxon>
        <taxon>Ecdysozoa</taxon>
        <taxon>Nematoda</taxon>
        <taxon>Enoplea</taxon>
        <taxon>Dorylaimia</taxon>
        <taxon>Trichinellida</taxon>
        <taxon>Trichinellidae</taxon>
        <taxon>Trichinella</taxon>
    </lineage>
</organism>
<proteinExistence type="predicted"/>
<dbReference type="Proteomes" id="UP000054776">
    <property type="component" value="Unassembled WGS sequence"/>
</dbReference>
<dbReference type="AlphaFoldDB" id="A0A0V1AVW0"/>
<keyword evidence="2" id="KW-1185">Reference proteome</keyword>
<protein>
    <submittedName>
        <fullName evidence="1">Uncharacterized protein</fullName>
    </submittedName>
</protein>
<comment type="caution">
    <text evidence="1">The sequence shown here is derived from an EMBL/GenBank/DDBJ whole genome shotgun (WGS) entry which is preliminary data.</text>
</comment>
<dbReference type="InParanoid" id="A0A0V1AVW0"/>
<name>A0A0V1AVW0_TRISP</name>
<sequence length="321" mass="36487">MGSCPRTTYCHVNRRCERRQSTENRPEGDFHPAEIRYVISRLDDRLPIGGDGCEESSTKPSLSEDVFQQKHPATLEARLENVEEYCMRPVGNQPTRERLLSLRLLDGSSRKADDPLALATEVVIDDTPITQATIRGRRISLFSGNSCCELLYVEEKSLNMVKPTKMVVWVEIARRHGPHGEMRCGGTVHITANVTTTVITMRELTATNCKDDTREKIAGLLRQYVETTSMSDGDLGRSSIRHNRLRKFVESVKPIKKALSLIEAANLRWSYPVVLAKMKDGISRFCIDYQKFNEVANSTYGSHNKRPARMFERTLKMELDH</sequence>
<evidence type="ECO:0000313" key="2">
    <source>
        <dbReference type="Proteomes" id="UP000054776"/>
    </source>
</evidence>
<dbReference type="Gene3D" id="3.10.10.10">
    <property type="entry name" value="HIV Type 1 Reverse Transcriptase, subunit A, domain 1"/>
    <property type="match status" value="1"/>
</dbReference>
<dbReference type="OrthoDB" id="5928860at2759"/>